<accession>A0A493U0C8</accession>
<proteinExistence type="predicted"/>
<reference evidence="5 6" key="1">
    <citation type="submission" date="2017-10" db="EMBL/GenBank/DDBJ databases">
        <title>A new Pekin duck reference genome.</title>
        <authorList>
            <person name="Hou Z.-C."/>
            <person name="Zhou Z.-K."/>
            <person name="Zhu F."/>
            <person name="Hou S.-S."/>
        </authorList>
    </citation>
    <scope>NUCLEOTIDE SEQUENCE [LARGE SCALE GENOMIC DNA]</scope>
</reference>
<dbReference type="Pfam" id="PF15070">
    <property type="entry name" value="GOLGA2L5"/>
    <property type="match status" value="2"/>
</dbReference>
<dbReference type="InterPro" id="IPR043976">
    <property type="entry name" value="GOLGA_cons_dom"/>
</dbReference>
<dbReference type="GO" id="GO:0000137">
    <property type="term" value="C:Golgi cis cisterna"/>
    <property type="evidence" value="ECO:0007669"/>
    <property type="project" value="TreeGrafter"/>
</dbReference>
<protein>
    <recommendedName>
        <fullName evidence="4">Golgin subfamily A conserved domain-containing protein</fullName>
    </recommendedName>
</protein>
<organism evidence="5 6">
    <name type="scientific">Anas platyrhynchos platyrhynchos</name>
    <name type="common">Northern mallard</name>
    <dbReference type="NCBI Taxonomy" id="8840"/>
    <lineage>
        <taxon>Eukaryota</taxon>
        <taxon>Metazoa</taxon>
        <taxon>Chordata</taxon>
        <taxon>Craniata</taxon>
        <taxon>Vertebrata</taxon>
        <taxon>Euteleostomi</taxon>
        <taxon>Archelosauria</taxon>
        <taxon>Archosauria</taxon>
        <taxon>Dinosauria</taxon>
        <taxon>Saurischia</taxon>
        <taxon>Theropoda</taxon>
        <taxon>Coelurosauria</taxon>
        <taxon>Aves</taxon>
        <taxon>Neognathae</taxon>
        <taxon>Galloanserae</taxon>
        <taxon>Anseriformes</taxon>
        <taxon>Anatidae</taxon>
        <taxon>Anatinae</taxon>
        <taxon>Anas</taxon>
    </lineage>
</organism>
<dbReference type="PANTHER" id="PTHR10881">
    <property type="entry name" value="GOLGIN SUBFAMILY A MEMBER-RELATED"/>
    <property type="match status" value="1"/>
</dbReference>
<keyword evidence="6" id="KW-1185">Reference proteome</keyword>
<sequence>MADGSRQSKLAAAKKKLKEYQQKNSPGATAGAKKKRKTKEGSRPETPTNDERQSPENIQNILKVLVSDLNRSNGVAIPSLDKRKVRQCSCPSQTGERTFIKELCKRIPKCPTNSSFITPHCCTDWGSSLGEIFITRPFFVPRSLSSTESLRQLSEQLNGLVSQVWPCFGPFVLIIFLVSDTRYQELAVALDSSNLTNKQLITKIEELVRNNPTNQFDIEKKEFEQKFSKEQAALREQLQVHIQTIGILVSEKSELQTALGHTQQAARQKSGEAEDLAARLQSSRQRVSELERTLSSISMQQKQAEKHNKELVKERDNLKLELYKHSKGNEEVKQQNSELSEKLRSLVSENSAMKLDVEDLHKKLEMAELMIQQFSNQSGNLDVNQQLQMALEERASLETQIAQLSESLHQLQTERDQYVEKLKEEGSIWQQRVQQLAEQVHTMAEEKEKHMAQIRELEANVTELGNREKPPSSPAGPTEAELSLQEEIQRLQQEKEELHGQYQAQVRDNEQLSHLNREQEERLLELEKTVQRYNEESVDRQQILENMQSDKATISRALSQNRELKEQLAELQNGFVKLTNENMEVTSALQSEQHVKKELAKKLGQLQENLGELKETLELKTQEAQALQEQRDQYYSHLQQYTVAYQQLAAEKEELHKQYLLQTQLMDRLQHEEVQGKVTVEMHLKELQQTKVTVQRGKWEDWRGETLTCILGNLSQVAFLMSAMSQVEKEREDMRQQLAAQKQQCRSLLQQIAALRQEQQRNVLSGGKVSSETNANFCVQSRFTDLMREKADLKERLEELEHRCIQLSGETDTIGEYIALYQSQRAILKQRHQEKEEYISRLAQDKEEMKVKLLELQDLVMRLVRERNEWYSKYVAAAQNPELLANQNESVLPVERQQEAAPSQDDPTAKQIMQLLREIQNPQERVGSLLENPCIPFFYRADENNEVKIMVV</sequence>
<feature type="domain" description="Golgin subfamily A conserved" evidence="4">
    <location>
        <begin position="403"/>
        <end position="695"/>
    </location>
</feature>
<reference evidence="5" key="3">
    <citation type="submission" date="2025-09" db="UniProtKB">
        <authorList>
            <consortium name="Ensembl"/>
        </authorList>
    </citation>
    <scope>IDENTIFICATION</scope>
</reference>
<dbReference type="STRING" id="8840.ENSAPLP00000031300"/>
<feature type="domain" description="Golgin subfamily A conserved" evidence="4">
    <location>
        <begin position="717"/>
        <end position="879"/>
    </location>
</feature>
<dbReference type="GeneTree" id="ENSGT00530000062932"/>
<dbReference type="InterPro" id="IPR024858">
    <property type="entry name" value="GOLGA"/>
</dbReference>
<dbReference type="Proteomes" id="UP000016666">
    <property type="component" value="Chromosome 18"/>
</dbReference>
<feature type="coiled-coil region" evidence="2">
    <location>
        <begin position="839"/>
        <end position="866"/>
    </location>
</feature>
<feature type="region of interest" description="Disordered" evidence="3">
    <location>
        <begin position="462"/>
        <end position="482"/>
    </location>
</feature>
<dbReference type="Pfam" id="PF19046">
    <property type="entry name" value="GM130_C"/>
    <property type="match status" value="1"/>
</dbReference>
<dbReference type="GO" id="GO:0007030">
    <property type="term" value="P:Golgi organization"/>
    <property type="evidence" value="ECO:0007669"/>
    <property type="project" value="TreeGrafter"/>
</dbReference>
<feature type="region of interest" description="Disordered" evidence="3">
    <location>
        <begin position="1"/>
        <end position="57"/>
    </location>
</feature>
<keyword evidence="1 2" id="KW-0175">Coiled coil</keyword>
<evidence type="ECO:0000256" key="3">
    <source>
        <dbReference type="SAM" id="MobiDB-lite"/>
    </source>
</evidence>
<feature type="coiled-coil region" evidence="2">
    <location>
        <begin position="717"/>
        <end position="758"/>
    </location>
</feature>
<evidence type="ECO:0000259" key="4">
    <source>
        <dbReference type="Pfam" id="PF15070"/>
    </source>
</evidence>
<dbReference type="GO" id="GO:0032580">
    <property type="term" value="C:Golgi cisterna membrane"/>
    <property type="evidence" value="ECO:0007669"/>
    <property type="project" value="TreeGrafter"/>
</dbReference>
<evidence type="ECO:0000256" key="2">
    <source>
        <dbReference type="SAM" id="Coils"/>
    </source>
</evidence>
<feature type="compositionally biased region" description="Basic and acidic residues" evidence="3">
    <location>
        <begin position="39"/>
        <end position="54"/>
    </location>
</feature>
<dbReference type="InterPro" id="IPR043937">
    <property type="entry name" value="GOLGA_C"/>
</dbReference>
<name>A0A493U0C8_ANAPP</name>
<evidence type="ECO:0000313" key="5">
    <source>
        <dbReference type="Ensembl" id="ENSAPLP00000031300.1"/>
    </source>
</evidence>
<feature type="coiled-coil region" evidence="2">
    <location>
        <begin position="783"/>
        <end position="810"/>
    </location>
</feature>
<dbReference type="PANTHER" id="PTHR10881:SF46">
    <property type="entry name" value="GOLGIN SUBFAMILY A MEMBER 2"/>
    <property type="match status" value="1"/>
</dbReference>
<dbReference type="Ensembl" id="ENSAPLT00000023926.1">
    <property type="protein sequence ID" value="ENSAPLP00000031300.1"/>
    <property type="gene ID" value="ENSAPLG00000003401.2"/>
</dbReference>
<evidence type="ECO:0000256" key="1">
    <source>
        <dbReference type="ARBA" id="ARBA00023054"/>
    </source>
</evidence>
<reference evidence="5" key="2">
    <citation type="submission" date="2025-08" db="UniProtKB">
        <authorList>
            <consortium name="Ensembl"/>
        </authorList>
    </citation>
    <scope>IDENTIFICATION</scope>
</reference>
<evidence type="ECO:0000313" key="6">
    <source>
        <dbReference type="Proteomes" id="UP000016666"/>
    </source>
</evidence>
<dbReference type="GO" id="GO:0005801">
    <property type="term" value="C:cis-Golgi network"/>
    <property type="evidence" value="ECO:0007669"/>
    <property type="project" value="InterPro"/>
</dbReference>
<dbReference type="AlphaFoldDB" id="A0A493U0C8"/>